<dbReference type="RefSeq" id="WP_143946740.1">
    <property type="nucleotide sequence ID" value="NZ_BAABMB010000004.1"/>
</dbReference>
<accession>A0A556AY67</accession>
<sequence length="199" mass="21139">MTGFDFIALAVLLCSTAVGMLRGFIREVLSLFAFAAAFVGAVWWGPWVHVSLAPYIETELLRLAVAYIGVFFAILLLVGVINLALSTFVASTGLAPADRGLGMLFGVVRGLLILFVLMLGAGYTALPAEAWWRNALLARPLEQVIVAAKERLPQDVGQWIPYPYQPPPSGAAPVPGLPDMPGLPSVRPPDAGAAQAETI</sequence>
<evidence type="ECO:0000256" key="6">
    <source>
        <dbReference type="SAM" id="Phobius"/>
    </source>
</evidence>
<evidence type="ECO:0000256" key="4">
    <source>
        <dbReference type="ARBA" id="ARBA00023136"/>
    </source>
</evidence>
<protein>
    <submittedName>
        <fullName evidence="7">CvpA family protein</fullName>
    </submittedName>
</protein>
<comment type="caution">
    <text evidence="7">The sequence shown here is derived from an EMBL/GenBank/DDBJ whole genome shotgun (WGS) entry which is preliminary data.</text>
</comment>
<dbReference type="InterPro" id="IPR052719">
    <property type="entry name" value="CvpA-like"/>
</dbReference>
<keyword evidence="2 6" id="KW-0812">Transmembrane</keyword>
<dbReference type="OrthoDB" id="9810601at2"/>
<evidence type="ECO:0000313" key="8">
    <source>
        <dbReference type="Proteomes" id="UP000318405"/>
    </source>
</evidence>
<keyword evidence="8" id="KW-1185">Reference proteome</keyword>
<name>A0A556AY67_9BURK</name>
<evidence type="ECO:0000313" key="7">
    <source>
        <dbReference type="EMBL" id="TSH97858.1"/>
    </source>
</evidence>
<feature type="transmembrane region" description="Helical" evidence="6">
    <location>
        <begin position="6"/>
        <end position="24"/>
    </location>
</feature>
<dbReference type="PANTHER" id="PTHR36926:SF1">
    <property type="entry name" value="COLICIN V PRODUCTION PROTEIN"/>
    <property type="match status" value="1"/>
</dbReference>
<proteinExistence type="predicted"/>
<dbReference type="GO" id="GO:0009403">
    <property type="term" value="P:toxin biosynthetic process"/>
    <property type="evidence" value="ECO:0007669"/>
    <property type="project" value="InterPro"/>
</dbReference>
<feature type="transmembrane region" description="Helical" evidence="6">
    <location>
        <begin position="101"/>
        <end position="126"/>
    </location>
</feature>
<keyword evidence="3 6" id="KW-1133">Transmembrane helix</keyword>
<dbReference type="GO" id="GO:0016020">
    <property type="term" value="C:membrane"/>
    <property type="evidence" value="ECO:0007669"/>
    <property type="project" value="UniProtKB-SubCell"/>
</dbReference>
<evidence type="ECO:0000256" key="1">
    <source>
        <dbReference type="ARBA" id="ARBA00004141"/>
    </source>
</evidence>
<dbReference type="PANTHER" id="PTHR36926">
    <property type="entry name" value="COLICIN V PRODUCTION PROTEIN"/>
    <property type="match status" value="1"/>
</dbReference>
<evidence type="ECO:0000256" key="3">
    <source>
        <dbReference type="ARBA" id="ARBA00022989"/>
    </source>
</evidence>
<reference evidence="7 8" key="1">
    <citation type="submission" date="2019-07" db="EMBL/GenBank/DDBJ databases">
        <title>Qingshengfaniella alkalisoli gen. nov., sp. nov., isolated from saline soil.</title>
        <authorList>
            <person name="Xu L."/>
            <person name="Huang X.-X."/>
            <person name="Sun J.-Q."/>
        </authorList>
    </citation>
    <scope>NUCLEOTIDE SEQUENCE [LARGE SCALE GENOMIC DNA]</scope>
    <source>
        <strain evidence="7 8">DSM 27279</strain>
    </source>
</reference>
<evidence type="ECO:0000256" key="5">
    <source>
        <dbReference type="SAM" id="MobiDB-lite"/>
    </source>
</evidence>
<feature type="region of interest" description="Disordered" evidence="5">
    <location>
        <begin position="170"/>
        <end position="199"/>
    </location>
</feature>
<comment type="subcellular location">
    <subcellularLocation>
        <location evidence="1">Membrane</location>
        <topology evidence="1">Multi-pass membrane protein</topology>
    </subcellularLocation>
</comment>
<evidence type="ECO:0000256" key="2">
    <source>
        <dbReference type="ARBA" id="ARBA00022692"/>
    </source>
</evidence>
<dbReference type="Pfam" id="PF02674">
    <property type="entry name" value="Colicin_V"/>
    <property type="match status" value="1"/>
</dbReference>
<feature type="transmembrane region" description="Helical" evidence="6">
    <location>
        <begin position="31"/>
        <end position="52"/>
    </location>
</feature>
<feature type="transmembrane region" description="Helical" evidence="6">
    <location>
        <begin position="64"/>
        <end position="89"/>
    </location>
</feature>
<dbReference type="InterPro" id="IPR003825">
    <property type="entry name" value="Colicin-V_CvpA"/>
</dbReference>
<dbReference type="EMBL" id="VLTJ01000007">
    <property type="protein sequence ID" value="TSH97858.1"/>
    <property type="molecule type" value="Genomic_DNA"/>
</dbReference>
<gene>
    <name evidence="7" type="ORF">FOZ76_03435</name>
</gene>
<dbReference type="Proteomes" id="UP000318405">
    <property type="component" value="Unassembled WGS sequence"/>
</dbReference>
<dbReference type="AlphaFoldDB" id="A0A556AY67"/>
<keyword evidence="4 6" id="KW-0472">Membrane</keyword>
<organism evidence="7 8">
    <name type="scientific">Verticiella sediminum</name>
    <dbReference type="NCBI Taxonomy" id="1247510"/>
    <lineage>
        <taxon>Bacteria</taxon>
        <taxon>Pseudomonadati</taxon>
        <taxon>Pseudomonadota</taxon>
        <taxon>Betaproteobacteria</taxon>
        <taxon>Burkholderiales</taxon>
        <taxon>Alcaligenaceae</taxon>
        <taxon>Verticiella</taxon>
    </lineage>
</organism>